<dbReference type="InterPro" id="IPR010985">
    <property type="entry name" value="Ribbon_hlx_hlx"/>
</dbReference>
<gene>
    <name evidence="1" type="ORF">GM661_01315</name>
</gene>
<keyword evidence="2" id="KW-1185">Reference proteome</keyword>
<dbReference type="InterPro" id="IPR013321">
    <property type="entry name" value="Arc_rbn_hlx_hlx"/>
</dbReference>
<evidence type="ECO:0000313" key="1">
    <source>
        <dbReference type="EMBL" id="QTL96706.1"/>
    </source>
</evidence>
<dbReference type="GO" id="GO:0006355">
    <property type="term" value="P:regulation of DNA-templated transcription"/>
    <property type="evidence" value="ECO:0007669"/>
    <property type="project" value="InterPro"/>
</dbReference>
<protein>
    <recommendedName>
        <fullName evidence="3">Arc-like DNA binding domain-containing protein</fullName>
    </recommendedName>
</protein>
<organism evidence="1 2">
    <name type="scientific">Iocasia fonsfrigidae</name>
    <dbReference type="NCBI Taxonomy" id="2682810"/>
    <lineage>
        <taxon>Bacteria</taxon>
        <taxon>Bacillati</taxon>
        <taxon>Bacillota</taxon>
        <taxon>Clostridia</taxon>
        <taxon>Halanaerobiales</taxon>
        <taxon>Halanaerobiaceae</taxon>
        <taxon>Iocasia</taxon>
    </lineage>
</organism>
<evidence type="ECO:0008006" key="3">
    <source>
        <dbReference type="Google" id="ProtNLM"/>
    </source>
</evidence>
<dbReference type="RefSeq" id="WP_125987429.1">
    <property type="nucleotide sequence ID" value="NZ_CP046640.1"/>
</dbReference>
<dbReference type="AlphaFoldDB" id="A0A8A7K4V3"/>
<dbReference type="Proteomes" id="UP000665020">
    <property type="component" value="Chromosome"/>
</dbReference>
<sequence length="83" mass="9887">MPSLQVRDLPEHIYQKIVQLADAERRSITQETIVLLEKALEIEKQNKEHREVLFNSILNETNNNYQNHNVLDPVPLIREDRER</sequence>
<name>A0A8A7K4V3_9FIRM</name>
<accession>A0A8A7K4V3</accession>
<dbReference type="EMBL" id="CP046640">
    <property type="protein sequence ID" value="QTL96706.1"/>
    <property type="molecule type" value="Genomic_DNA"/>
</dbReference>
<evidence type="ECO:0000313" key="2">
    <source>
        <dbReference type="Proteomes" id="UP000665020"/>
    </source>
</evidence>
<proteinExistence type="predicted"/>
<reference evidence="1" key="1">
    <citation type="submission" date="2019-12" db="EMBL/GenBank/DDBJ databases">
        <authorList>
            <person name="zhang j."/>
            <person name="sun C.M."/>
        </authorList>
    </citation>
    <scope>NUCLEOTIDE SEQUENCE</scope>
    <source>
        <strain evidence="1">NS-1</strain>
    </source>
</reference>
<dbReference type="KEGG" id="ifn:GM661_01315"/>
<dbReference type="SUPFAM" id="SSF47598">
    <property type="entry name" value="Ribbon-helix-helix"/>
    <property type="match status" value="1"/>
</dbReference>
<dbReference type="Gene3D" id="1.10.1220.10">
    <property type="entry name" value="Met repressor-like"/>
    <property type="match status" value="1"/>
</dbReference>